<feature type="compositionally biased region" description="Low complexity" evidence="1">
    <location>
        <begin position="210"/>
        <end position="236"/>
    </location>
</feature>
<feature type="compositionally biased region" description="Low complexity" evidence="1">
    <location>
        <begin position="158"/>
        <end position="167"/>
    </location>
</feature>
<evidence type="ECO:0000313" key="4">
    <source>
        <dbReference type="RefSeq" id="XP_057405900.1"/>
    </source>
</evidence>
<keyword evidence="2" id="KW-0472">Membrane</keyword>
<accession>A0ABM3TUY1</accession>
<feature type="compositionally biased region" description="Basic residues" evidence="1">
    <location>
        <begin position="198"/>
        <end position="209"/>
    </location>
</feature>
<keyword evidence="3" id="KW-1185">Reference proteome</keyword>
<sequence length="266" mass="28018">MHHGNPKISRDRDPVELRAAVRAEGVKTCSALRKLYAERGTCYVFAFTIFIICSGPQLAPSPLLRSCRARRAPRPVGPLPEDQESRGHRPGPPPGPPAQPAVASTPGRRLGRPDPGRQLAGDPSPLPPPPPQRAPPPSTHRGAPSRVPDADARPTLTAAAAAAAAAAEGWSSPFPSPTARGRPAKPPPPPLQLQPRPRQPRPPRPRPRTSRPAAARPLGPSPLARAPGGRGRAPAAGGAGHWLSRARRRLSASPRPANCPEPCRTC</sequence>
<feature type="compositionally biased region" description="Pro residues" evidence="1">
    <location>
        <begin position="124"/>
        <end position="138"/>
    </location>
</feature>
<gene>
    <name evidence="4" type="primary">LOC130708590</name>
</gene>
<name>A0ABM3TUY1_BALAC</name>
<organism evidence="3 4">
    <name type="scientific">Balaenoptera acutorostrata</name>
    <name type="common">Common minke whale</name>
    <name type="synonym">Balaena rostrata</name>
    <dbReference type="NCBI Taxonomy" id="9767"/>
    <lineage>
        <taxon>Eukaryota</taxon>
        <taxon>Metazoa</taxon>
        <taxon>Chordata</taxon>
        <taxon>Craniata</taxon>
        <taxon>Vertebrata</taxon>
        <taxon>Euteleostomi</taxon>
        <taxon>Mammalia</taxon>
        <taxon>Eutheria</taxon>
        <taxon>Laurasiatheria</taxon>
        <taxon>Artiodactyla</taxon>
        <taxon>Whippomorpha</taxon>
        <taxon>Cetacea</taxon>
        <taxon>Mysticeti</taxon>
        <taxon>Balaenopteridae</taxon>
        <taxon>Balaenoptera</taxon>
    </lineage>
</organism>
<dbReference type="RefSeq" id="XP_057405900.1">
    <property type="nucleotide sequence ID" value="XM_057549917.1"/>
</dbReference>
<evidence type="ECO:0000256" key="2">
    <source>
        <dbReference type="SAM" id="Phobius"/>
    </source>
</evidence>
<protein>
    <submittedName>
        <fullName evidence="4">Actin nucleation-promoting factor WAS-like</fullName>
    </submittedName>
</protein>
<dbReference type="Proteomes" id="UP001652580">
    <property type="component" value="Chromosome 1"/>
</dbReference>
<keyword evidence="2" id="KW-1133">Transmembrane helix</keyword>
<feature type="region of interest" description="Disordered" evidence="1">
    <location>
        <begin position="72"/>
        <end position="266"/>
    </location>
</feature>
<feature type="transmembrane region" description="Helical" evidence="2">
    <location>
        <begin position="40"/>
        <end position="59"/>
    </location>
</feature>
<keyword evidence="2" id="KW-0812">Transmembrane</keyword>
<proteinExistence type="predicted"/>
<dbReference type="GeneID" id="130708590"/>
<evidence type="ECO:0000313" key="3">
    <source>
        <dbReference type="Proteomes" id="UP001652580"/>
    </source>
</evidence>
<feature type="compositionally biased region" description="Pro residues" evidence="1">
    <location>
        <begin position="90"/>
        <end position="99"/>
    </location>
</feature>
<reference evidence="4" key="2">
    <citation type="submission" date="2025-08" db="UniProtKB">
        <authorList>
            <consortium name="RefSeq"/>
        </authorList>
    </citation>
    <scope>IDENTIFICATION</scope>
</reference>
<reference evidence="3" key="1">
    <citation type="submission" date="2025-05" db="UniProtKB">
        <authorList>
            <consortium name="RefSeq"/>
        </authorList>
    </citation>
    <scope>NUCLEOTIDE SEQUENCE [LARGE SCALE GENOMIC DNA]</scope>
</reference>
<evidence type="ECO:0000256" key="1">
    <source>
        <dbReference type="SAM" id="MobiDB-lite"/>
    </source>
</evidence>